<comment type="caution">
    <text evidence="1">The sequence shown here is derived from an EMBL/GenBank/DDBJ whole genome shotgun (WGS) entry which is preliminary data.</text>
</comment>
<evidence type="ECO:0000313" key="2">
    <source>
        <dbReference type="Proteomes" id="UP000027586"/>
    </source>
</evidence>
<dbReference type="AlphaFoldDB" id="A0A068S8U0"/>
<evidence type="ECO:0000313" key="1">
    <source>
        <dbReference type="EMBL" id="CDH57656.1"/>
    </source>
</evidence>
<dbReference type="Gene3D" id="3.80.10.10">
    <property type="entry name" value="Ribonuclease Inhibitor"/>
    <property type="match status" value="1"/>
</dbReference>
<dbReference type="VEuPathDB" id="FungiDB:LCOR_08567.1"/>
<dbReference type="SUPFAM" id="SSF52047">
    <property type="entry name" value="RNI-like"/>
    <property type="match status" value="2"/>
</dbReference>
<sequence>MTHSIWNDLCKPPVLTASTDKHTKLIEDASTELQQPIESILSTLNLRSKLLTECANYDAALRDAKVMQQLSPSSALGYLREATIYSEQGKQHHVIDICNKGLDVVDSHDPDYGTLQRAKHDAEQHLNHRIDFIKQLPVDILTTTLIPMITGDAPLQSLIPCPYLHVSNLWRDCILRCLDGLRFETSRNEEEKDMEKCSQLVRFARHAKALHVHEYSQGLWLDRLLRDNDFCCLRELYLGDSYNISADDLVSLLESISTTLTHLTMHQEDLCVISIINALTACPNLVSLAMCPIEGDDITSLPMTTWPNMTALSVEVMEDELTRDAIRHLCERFPSLKKLHLSPCHDFESALLVPQYCPLLTSVGLNVDMYGIGVTYVNEATGSEELAMKKLSVTMEDWEDDDEHLALADMGPLLRQHHTTLETIEWSIYPERYYGDLYHIQYPHLKKLSLGTSGSWILRNAPLLEDLKMTCIAVNADPEILDIIPPRLKKLELELDVGHKMEDRNAIIQYIHRLSQQCILHELAIRFDTSQMYRDMLDAIPSLATLKRLMIGASGKWDAYEMESFLDSLVNGCPNLSRLEIDCKNAPSTYSLDTLKRLTQLKQFAFSIADTDGYDSFWHALRTFSQLKYILIYPTNAVNKSVIQHLKEHRPDMKVIVDGRFKRF</sequence>
<accession>A0A068S8U0</accession>
<keyword evidence="2" id="KW-1185">Reference proteome</keyword>
<dbReference type="SUPFAM" id="SSF48452">
    <property type="entry name" value="TPR-like"/>
    <property type="match status" value="1"/>
</dbReference>
<dbReference type="EMBL" id="CBTN010000048">
    <property type="protein sequence ID" value="CDH57656.1"/>
    <property type="molecule type" value="Genomic_DNA"/>
</dbReference>
<name>A0A068S8U0_9FUNG</name>
<dbReference type="InterPro" id="IPR011990">
    <property type="entry name" value="TPR-like_helical_dom_sf"/>
</dbReference>
<dbReference type="Proteomes" id="UP000027586">
    <property type="component" value="Unassembled WGS sequence"/>
</dbReference>
<proteinExistence type="predicted"/>
<reference evidence="1" key="1">
    <citation type="submission" date="2013-08" db="EMBL/GenBank/DDBJ databases">
        <title>Gene expansion shapes genome architecture in the human pathogen Lichtheimia corymbifera: an evolutionary genomics analysis in the ancient terrestrial Mucorales (Mucoromycotina).</title>
        <authorList>
            <person name="Schwartze V.U."/>
            <person name="Winter S."/>
            <person name="Shelest E."/>
            <person name="Marcet-Houben M."/>
            <person name="Horn F."/>
            <person name="Wehner S."/>
            <person name="Hoffmann K."/>
            <person name="Riege K."/>
            <person name="Sammeth M."/>
            <person name="Nowrousian M."/>
            <person name="Valiante V."/>
            <person name="Linde J."/>
            <person name="Jacobsen I.D."/>
            <person name="Marz M."/>
            <person name="Brakhage A.A."/>
            <person name="Gabaldon T."/>
            <person name="Bocker S."/>
            <person name="Voigt K."/>
        </authorList>
    </citation>
    <scope>NUCLEOTIDE SEQUENCE [LARGE SCALE GENOMIC DNA]</scope>
    <source>
        <strain evidence="1">FSU 9682</strain>
    </source>
</reference>
<gene>
    <name evidence="1" type="ORF">LCOR_08567.1</name>
</gene>
<protein>
    <recommendedName>
        <fullName evidence="3">F-box domain-containing protein</fullName>
    </recommendedName>
</protein>
<dbReference type="STRING" id="1263082.A0A068S8U0"/>
<evidence type="ECO:0008006" key="3">
    <source>
        <dbReference type="Google" id="ProtNLM"/>
    </source>
</evidence>
<organism evidence="1 2">
    <name type="scientific">Lichtheimia corymbifera JMRC:FSU:9682</name>
    <dbReference type="NCBI Taxonomy" id="1263082"/>
    <lineage>
        <taxon>Eukaryota</taxon>
        <taxon>Fungi</taxon>
        <taxon>Fungi incertae sedis</taxon>
        <taxon>Mucoromycota</taxon>
        <taxon>Mucoromycotina</taxon>
        <taxon>Mucoromycetes</taxon>
        <taxon>Mucorales</taxon>
        <taxon>Lichtheimiaceae</taxon>
        <taxon>Lichtheimia</taxon>
    </lineage>
</organism>
<dbReference type="InterPro" id="IPR032675">
    <property type="entry name" value="LRR_dom_sf"/>
</dbReference>
<dbReference type="OrthoDB" id="629492at2759"/>